<dbReference type="AlphaFoldDB" id="A0A146KED8"/>
<dbReference type="EMBL" id="GDID01001416">
    <property type="protein sequence ID" value="JAP95190.1"/>
    <property type="molecule type" value="Transcribed_RNA"/>
</dbReference>
<gene>
    <name evidence="3" type="ORF">TPC1_11901</name>
</gene>
<organism evidence="3">
    <name type="scientific">Trepomonas sp. PC1</name>
    <dbReference type="NCBI Taxonomy" id="1076344"/>
    <lineage>
        <taxon>Eukaryota</taxon>
        <taxon>Metamonada</taxon>
        <taxon>Diplomonadida</taxon>
        <taxon>Hexamitidae</taxon>
        <taxon>Hexamitinae</taxon>
        <taxon>Trepomonas</taxon>
    </lineage>
</organism>
<dbReference type="SUPFAM" id="SSF52075">
    <property type="entry name" value="Outer arm dynein light chain 1"/>
    <property type="match status" value="1"/>
</dbReference>
<name>A0A146KED8_9EUKA</name>
<dbReference type="PRINTS" id="PR00019">
    <property type="entry name" value="LEURICHRPT"/>
</dbReference>
<dbReference type="GO" id="GO:0005737">
    <property type="term" value="C:cytoplasm"/>
    <property type="evidence" value="ECO:0007669"/>
    <property type="project" value="TreeGrafter"/>
</dbReference>
<reference evidence="3" key="1">
    <citation type="submission" date="2015-07" db="EMBL/GenBank/DDBJ databases">
        <title>Adaptation to a free-living lifestyle via gene acquisitions in the diplomonad Trepomonas sp. PC1.</title>
        <authorList>
            <person name="Xu F."/>
            <person name="Jerlstrom-Hultqvist J."/>
            <person name="Kolisko M."/>
            <person name="Simpson A.G.B."/>
            <person name="Roger A.J."/>
            <person name="Svard S.G."/>
            <person name="Andersson J.O."/>
        </authorList>
    </citation>
    <scope>NUCLEOTIDE SEQUENCE</scope>
    <source>
        <strain evidence="3">PC1</strain>
    </source>
</reference>
<feature type="non-terminal residue" evidence="3">
    <location>
        <position position="1"/>
    </location>
</feature>
<evidence type="ECO:0000256" key="1">
    <source>
        <dbReference type="ARBA" id="ARBA00022614"/>
    </source>
</evidence>
<dbReference type="InterPro" id="IPR001611">
    <property type="entry name" value="Leu-rich_rpt"/>
</dbReference>
<keyword evidence="2" id="KW-0677">Repeat</keyword>
<proteinExistence type="predicted"/>
<keyword evidence="1" id="KW-0433">Leucine-rich repeat</keyword>
<accession>A0A146KED8</accession>
<dbReference type="PANTHER" id="PTHR15454:SF56">
    <property type="entry name" value="PROTEIN PHOSPHATASE 1 REGULATORY SUBUNIT 7-RELATED"/>
    <property type="match status" value="1"/>
</dbReference>
<dbReference type="InterPro" id="IPR032675">
    <property type="entry name" value="LRR_dom_sf"/>
</dbReference>
<dbReference type="PANTHER" id="PTHR15454">
    <property type="entry name" value="NISCHARIN RELATED"/>
    <property type="match status" value="1"/>
</dbReference>
<dbReference type="PROSITE" id="PS51450">
    <property type="entry name" value="LRR"/>
    <property type="match status" value="2"/>
</dbReference>
<evidence type="ECO:0000313" key="3">
    <source>
        <dbReference type="EMBL" id="JAP95190.1"/>
    </source>
</evidence>
<dbReference type="Pfam" id="PF00560">
    <property type="entry name" value="LRR_1"/>
    <property type="match status" value="2"/>
</dbReference>
<protein>
    <submittedName>
        <fullName evidence="3">Leucine rich repeats-containing protein</fullName>
    </submittedName>
</protein>
<dbReference type="Gene3D" id="3.80.10.10">
    <property type="entry name" value="Ribonuclease Inhibitor"/>
    <property type="match status" value="1"/>
</dbReference>
<evidence type="ECO:0000256" key="2">
    <source>
        <dbReference type="ARBA" id="ARBA00022737"/>
    </source>
</evidence>
<sequence>DDSVDVGADATSICQTAPPKDGFVVPFDKLTISNDDEMKDLTGIQDAENVAVIEAIECQKLTLVGLSQFKNVTAIQVSFCNLQDLSPLSAFPKILQSLNLSNNQIFDLKPISNLVSLKELNLSFNSLSQTDQLQNLFLLKELKILKLENNPFVKNPDFVQKLLYVINPEIDFIAFQSAQNDLKLIEMQMGTVKSQKWPFEQVKDWADREKAVWRDSEKRLLIEKERVALQESLMQK</sequence>